<dbReference type="Pfam" id="PF16497">
    <property type="entry name" value="MHC_I_3"/>
    <property type="match status" value="1"/>
</dbReference>
<dbReference type="InterPro" id="IPR007110">
    <property type="entry name" value="Ig-like_dom"/>
</dbReference>
<dbReference type="Gene3D" id="3.30.500.10">
    <property type="entry name" value="MHC class I-like antigen recognition-like"/>
    <property type="match status" value="1"/>
</dbReference>
<dbReference type="InterPro" id="IPR013783">
    <property type="entry name" value="Ig-like_fold"/>
</dbReference>
<dbReference type="PROSITE" id="PS50835">
    <property type="entry name" value="IG_LIKE"/>
    <property type="match status" value="1"/>
</dbReference>
<feature type="domain" description="Ig-like" evidence="10">
    <location>
        <begin position="304"/>
        <end position="384"/>
    </location>
</feature>
<dbReference type="InterPro" id="IPR050208">
    <property type="entry name" value="MHC_class-I_related"/>
</dbReference>
<gene>
    <name evidence="11" type="primary">CD1E</name>
</gene>
<dbReference type="InterPro" id="IPR037055">
    <property type="entry name" value="MHC_I-like_Ag-recog_sf"/>
</dbReference>
<evidence type="ECO:0000313" key="12">
    <source>
        <dbReference type="Proteomes" id="UP000002254"/>
    </source>
</evidence>
<dbReference type="OrthoDB" id="8890485at2759"/>
<reference evidence="11 12" key="1">
    <citation type="journal article" date="2005" name="Nature">
        <title>Genome sequence, comparative analysis and haplotype structure of the domestic dog.</title>
        <authorList>
            <consortium name="Broad Sequencing Platform"/>
            <person name="Lindblad-Toh K."/>
            <person name="Wade C.M."/>
            <person name="Mikkelsen T.S."/>
            <person name="Karlsson E.K."/>
            <person name="Jaffe D.B."/>
            <person name="Kamal M."/>
            <person name="Clamp M."/>
            <person name="Chang J.L."/>
            <person name="Kulbokas E.J. III"/>
            <person name="Zody M.C."/>
            <person name="Mauceli E."/>
            <person name="Xie X."/>
            <person name="Breen M."/>
            <person name="Wayne R.K."/>
            <person name="Ostrander E.A."/>
            <person name="Ponting C.P."/>
            <person name="Galibert F."/>
            <person name="Smith D.R."/>
            <person name="DeJong P.J."/>
            <person name="Kirkness E."/>
            <person name="Alvarez P."/>
            <person name="Biagi T."/>
            <person name="Brockman W."/>
            <person name="Butler J."/>
            <person name="Chin C.W."/>
            <person name="Cook A."/>
            <person name="Cuff J."/>
            <person name="Daly M.J."/>
            <person name="DeCaprio D."/>
            <person name="Gnerre S."/>
            <person name="Grabherr M."/>
            <person name="Kellis M."/>
            <person name="Kleber M."/>
            <person name="Bardeleben C."/>
            <person name="Goodstadt L."/>
            <person name="Heger A."/>
            <person name="Hitte C."/>
            <person name="Kim L."/>
            <person name="Koepfli K.P."/>
            <person name="Parker H.G."/>
            <person name="Pollinger J.P."/>
            <person name="Searle S.M."/>
            <person name="Sutter N.B."/>
            <person name="Thomas R."/>
            <person name="Webber C."/>
            <person name="Baldwin J."/>
            <person name="Abebe A."/>
            <person name="Abouelleil A."/>
            <person name="Aftuck L."/>
            <person name="Ait-Zahra M."/>
            <person name="Aldredge T."/>
            <person name="Allen N."/>
            <person name="An P."/>
            <person name="Anderson S."/>
            <person name="Antoine C."/>
            <person name="Arachchi H."/>
            <person name="Aslam A."/>
            <person name="Ayotte L."/>
            <person name="Bachantsang P."/>
            <person name="Barry A."/>
            <person name="Bayul T."/>
            <person name="Benamara M."/>
            <person name="Berlin A."/>
            <person name="Bessette D."/>
            <person name="Blitshteyn B."/>
            <person name="Bloom T."/>
            <person name="Blye J."/>
            <person name="Boguslavskiy L."/>
            <person name="Bonnet C."/>
            <person name="Boukhgalter B."/>
            <person name="Brown A."/>
            <person name="Cahill P."/>
            <person name="Calixte N."/>
            <person name="Camarata J."/>
            <person name="Cheshatsang Y."/>
            <person name="Chu J."/>
            <person name="Citroen M."/>
            <person name="Collymore A."/>
            <person name="Cooke P."/>
            <person name="Dawoe T."/>
            <person name="Daza R."/>
            <person name="Decktor K."/>
            <person name="DeGray S."/>
            <person name="Dhargay N."/>
            <person name="Dooley K."/>
            <person name="Dooley K."/>
            <person name="Dorje P."/>
            <person name="Dorjee K."/>
            <person name="Dorris L."/>
            <person name="Duffey N."/>
            <person name="Dupes A."/>
            <person name="Egbiremolen O."/>
            <person name="Elong R."/>
            <person name="Falk J."/>
            <person name="Farina A."/>
            <person name="Faro S."/>
            <person name="Ferguson D."/>
            <person name="Ferreira P."/>
            <person name="Fisher S."/>
            <person name="FitzGerald M."/>
            <person name="Foley K."/>
            <person name="Foley C."/>
            <person name="Franke A."/>
            <person name="Friedrich D."/>
            <person name="Gage D."/>
            <person name="Garber M."/>
            <person name="Gearin G."/>
            <person name="Giannoukos G."/>
            <person name="Goode T."/>
            <person name="Goyette A."/>
            <person name="Graham J."/>
            <person name="Grandbois E."/>
            <person name="Gyaltsen K."/>
            <person name="Hafez N."/>
            <person name="Hagopian D."/>
            <person name="Hagos B."/>
            <person name="Hall J."/>
            <person name="Healy C."/>
            <person name="Hegarty R."/>
            <person name="Honan T."/>
            <person name="Horn A."/>
            <person name="Houde N."/>
            <person name="Hughes L."/>
            <person name="Hunnicutt L."/>
            <person name="Husby M."/>
            <person name="Jester B."/>
            <person name="Jones C."/>
            <person name="Kamat A."/>
            <person name="Kanga B."/>
            <person name="Kells C."/>
            <person name="Khazanovich D."/>
            <person name="Kieu A.C."/>
            <person name="Kisner P."/>
            <person name="Kumar M."/>
            <person name="Lance K."/>
            <person name="Landers T."/>
            <person name="Lara M."/>
            <person name="Lee W."/>
            <person name="Leger J.P."/>
            <person name="Lennon N."/>
            <person name="Leuper L."/>
            <person name="LeVine S."/>
            <person name="Liu J."/>
            <person name="Liu X."/>
            <person name="Lokyitsang Y."/>
            <person name="Lokyitsang T."/>
            <person name="Lui A."/>
            <person name="Macdonald J."/>
            <person name="Major J."/>
            <person name="Marabella R."/>
            <person name="Maru K."/>
            <person name="Matthews C."/>
            <person name="McDonough S."/>
            <person name="Mehta T."/>
            <person name="Meldrim J."/>
            <person name="Melnikov A."/>
            <person name="Meneus L."/>
            <person name="Mihalev A."/>
            <person name="Mihova T."/>
            <person name="Miller K."/>
            <person name="Mittelman R."/>
            <person name="Mlenga V."/>
            <person name="Mulrain L."/>
            <person name="Munson G."/>
            <person name="Navidi A."/>
            <person name="Naylor J."/>
            <person name="Nguyen T."/>
            <person name="Nguyen N."/>
            <person name="Nguyen C."/>
            <person name="Nguyen T."/>
            <person name="Nicol R."/>
            <person name="Norbu N."/>
            <person name="Norbu C."/>
            <person name="Novod N."/>
            <person name="Nyima T."/>
            <person name="Olandt P."/>
            <person name="O'Neill B."/>
            <person name="O'Neill K."/>
            <person name="Osman S."/>
            <person name="Oyono L."/>
            <person name="Patti C."/>
            <person name="Perrin D."/>
            <person name="Phunkhang P."/>
            <person name="Pierre F."/>
            <person name="Priest M."/>
            <person name="Rachupka A."/>
            <person name="Raghuraman S."/>
            <person name="Rameau R."/>
            <person name="Ray V."/>
            <person name="Raymond C."/>
            <person name="Rege F."/>
            <person name="Rise C."/>
            <person name="Rogers J."/>
            <person name="Rogov P."/>
            <person name="Sahalie J."/>
            <person name="Settipalli S."/>
            <person name="Sharpe T."/>
            <person name="Shea T."/>
            <person name="Sheehan M."/>
            <person name="Sherpa N."/>
            <person name="Shi J."/>
            <person name="Shih D."/>
            <person name="Sloan J."/>
            <person name="Smith C."/>
            <person name="Sparrow T."/>
            <person name="Stalker J."/>
            <person name="Stange-Thomann N."/>
            <person name="Stavropoulos S."/>
            <person name="Stone C."/>
            <person name="Stone S."/>
            <person name="Sykes S."/>
            <person name="Tchuinga P."/>
            <person name="Tenzing P."/>
            <person name="Tesfaye S."/>
            <person name="Thoulutsang D."/>
            <person name="Thoulutsang Y."/>
            <person name="Topham K."/>
            <person name="Topping I."/>
            <person name="Tsamla T."/>
            <person name="Vassiliev H."/>
            <person name="Venkataraman V."/>
            <person name="Vo A."/>
            <person name="Wangchuk T."/>
            <person name="Wangdi T."/>
            <person name="Weiand M."/>
            <person name="Wilkinson J."/>
            <person name="Wilson A."/>
            <person name="Yadav S."/>
            <person name="Yang S."/>
            <person name="Yang X."/>
            <person name="Young G."/>
            <person name="Yu Q."/>
            <person name="Zainoun J."/>
            <person name="Zembek L."/>
            <person name="Zimmer A."/>
            <person name="Lander E.S."/>
        </authorList>
    </citation>
    <scope>NUCLEOTIDE SEQUENCE [LARGE SCALE GENOMIC DNA]</scope>
    <source>
        <strain evidence="11">Boxer</strain>
    </source>
</reference>
<feature type="region of interest" description="Disordered" evidence="8">
    <location>
        <begin position="1"/>
        <end position="35"/>
    </location>
</feature>
<name>A0A8P0SGC1_CANLF</name>
<evidence type="ECO:0000256" key="6">
    <source>
        <dbReference type="ARBA" id="ARBA00023180"/>
    </source>
</evidence>
<dbReference type="GO" id="GO:0002376">
    <property type="term" value="P:immune system process"/>
    <property type="evidence" value="ECO:0007669"/>
    <property type="project" value="UniProtKB-KW"/>
</dbReference>
<feature type="transmembrane region" description="Helical" evidence="9">
    <location>
        <begin position="400"/>
        <end position="423"/>
    </location>
</feature>
<dbReference type="GO" id="GO:0010008">
    <property type="term" value="C:endosome membrane"/>
    <property type="evidence" value="ECO:0007669"/>
    <property type="project" value="UniProtKB-SubCell"/>
</dbReference>
<proteinExistence type="predicted"/>
<feature type="compositionally biased region" description="Low complexity" evidence="8">
    <location>
        <begin position="84"/>
        <end position="95"/>
    </location>
</feature>
<dbReference type="CDD" id="cd21029">
    <property type="entry name" value="IgC1_CD1"/>
    <property type="match status" value="1"/>
</dbReference>
<dbReference type="FunFam" id="2.60.40.10:FF:000254">
    <property type="entry name" value="Antigen-presenting glycoprotein CD1d1"/>
    <property type="match status" value="1"/>
</dbReference>
<evidence type="ECO:0000256" key="2">
    <source>
        <dbReference type="ARBA" id="ARBA00004608"/>
    </source>
</evidence>
<dbReference type="InterPro" id="IPR011162">
    <property type="entry name" value="MHC_I/II-like_Ag-recog"/>
</dbReference>
<evidence type="ECO:0000256" key="4">
    <source>
        <dbReference type="ARBA" id="ARBA00022859"/>
    </source>
</evidence>
<feature type="region of interest" description="Disordered" evidence="8">
    <location>
        <begin position="69"/>
        <end position="95"/>
    </location>
</feature>
<evidence type="ECO:0000256" key="3">
    <source>
        <dbReference type="ARBA" id="ARBA00022753"/>
    </source>
</evidence>
<comment type="subcellular location">
    <subcellularLocation>
        <location evidence="1">Cell membrane</location>
        <topology evidence="1">Single-pass type I membrane protein</topology>
    </subcellularLocation>
    <subcellularLocation>
        <location evidence="2">Endosome membrane</location>
    </subcellularLocation>
</comment>
<feature type="compositionally biased region" description="Basic residues" evidence="8">
    <location>
        <begin position="69"/>
        <end position="80"/>
    </location>
</feature>
<keyword evidence="4" id="KW-0391">Immunity</keyword>
<dbReference type="GO" id="GO:0005886">
    <property type="term" value="C:plasma membrane"/>
    <property type="evidence" value="ECO:0007669"/>
    <property type="project" value="UniProtKB-SubCell"/>
</dbReference>
<feature type="region of interest" description="Disordered" evidence="8">
    <location>
        <begin position="425"/>
        <end position="456"/>
    </location>
</feature>
<dbReference type="Proteomes" id="UP000002254">
    <property type="component" value="Chromosome 38"/>
</dbReference>
<dbReference type="SUPFAM" id="SSF48726">
    <property type="entry name" value="Immunoglobulin"/>
    <property type="match status" value="1"/>
</dbReference>
<dbReference type="Ensembl" id="ENSCAFT00000018168.5">
    <property type="protein sequence ID" value="ENSCAFP00000016826.5"/>
    <property type="gene ID" value="ENSCAFG00000024030.4"/>
</dbReference>
<sequence>MRHEAPTGAGTFQGSRREAGSGEAGDMGAAGHQAGATAGLSWRGNESMSGRLREPQTVFCFNGCLRGGARRPGARRKSGRKCWGGSAEKAGSGEASAGDMLPLECILLAALLLQGDNAQAIQEHLVFTIIQISSFVNQSWVQHRGSGWLGDMQTHGWDTDSGTIIFLHTWSKGNFSDEELLDLELLFRVYLIGLTREAQEYVSQLHFTYPFEIQVVGGCELRSSDFSKGFLRSAYEGSDFVTFQNMSLVPSPGADSKAQSVCYLINQYEGIKEIVYRLITNTCPRFVLGLFDAAKVDYKRQVRPEAWLSADPSPGPGRLRLVCHVSGFHPKPVRVTWMRGEQEQRGTRRGDFLPHADGTWYLRATLDVAAREAAGLSCRVKHSSLGGQDMVLHWGGGNSALLTLSGLAAVVTLLALPVVHTCCKKRSSNRKAPAPSPDSPTGTNTPKPRTSGHQLYTPQESWVKNRFLEKLKASLNRLWRR</sequence>
<evidence type="ECO:0000256" key="8">
    <source>
        <dbReference type="SAM" id="MobiDB-lite"/>
    </source>
</evidence>
<dbReference type="PANTHER" id="PTHR16675">
    <property type="entry name" value="MHC CLASS I-RELATED"/>
    <property type="match status" value="1"/>
</dbReference>
<keyword evidence="9" id="KW-0812">Transmembrane</keyword>
<evidence type="ECO:0000259" key="10">
    <source>
        <dbReference type="PROSITE" id="PS50835"/>
    </source>
</evidence>
<reference evidence="11" key="2">
    <citation type="submission" date="2025-08" db="UniProtKB">
        <authorList>
            <consortium name="Ensembl"/>
        </authorList>
    </citation>
    <scope>IDENTIFICATION</scope>
</reference>
<evidence type="ECO:0000256" key="5">
    <source>
        <dbReference type="ARBA" id="ARBA00023136"/>
    </source>
</evidence>
<keyword evidence="6" id="KW-0325">Glycoprotein</keyword>
<dbReference type="FunCoup" id="A0A8P0SGC1">
    <property type="interactions" value="122"/>
</dbReference>
<dbReference type="Gene3D" id="2.60.40.10">
    <property type="entry name" value="Immunoglobulins"/>
    <property type="match status" value="1"/>
</dbReference>
<dbReference type="AlphaFoldDB" id="A0A8P0SGC1"/>
<keyword evidence="5 9" id="KW-0472">Membrane</keyword>
<accession>A0A8P0SGC1</accession>
<evidence type="ECO:0000256" key="1">
    <source>
        <dbReference type="ARBA" id="ARBA00004251"/>
    </source>
</evidence>
<dbReference type="FunFam" id="3.30.500.10:FF:000002">
    <property type="entry name" value="Antigen-presenting glycoprotein CD1d1"/>
    <property type="match status" value="1"/>
</dbReference>
<dbReference type="InterPro" id="IPR036179">
    <property type="entry name" value="Ig-like_dom_sf"/>
</dbReference>
<dbReference type="SMART" id="SM00407">
    <property type="entry name" value="IGc1"/>
    <property type="match status" value="1"/>
</dbReference>
<evidence type="ECO:0000313" key="11">
    <source>
        <dbReference type="Ensembl" id="ENSCAFP00000016826.5"/>
    </source>
</evidence>
<keyword evidence="9" id="KW-1133">Transmembrane helix</keyword>
<feature type="compositionally biased region" description="Polar residues" evidence="8">
    <location>
        <begin position="439"/>
        <end position="456"/>
    </location>
</feature>
<dbReference type="PANTHER" id="PTHR16675:SF155">
    <property type="entry name" value="T-CELL SURFACE GLYCOPROTEIN CD1C"/>
    <property type="match status" value="1"/>
</dbReference>
<dbReference type="InterPro" id="IPR011161">
    <property type="entry name" value="MHC_I-like_Ag-recog"/>
</dbReference>
<dbReference type="SUPFAM" id="SSF54452">
    <property type="entry name" value="MHC antigen-recognition domain"/>
    <property type="match status" value="1"/>
</dbReference>
<keyword evidence="7" id="KW-0393">Immunoglobulin domain</keyword>
<organism evidence="11 12">
    <name type="scientific">Canis lupus familiaris</name>
    <name type="common">Dog</name>
    <name type="synonym">Canis familiaris</name>
    <dbReference type="NCBI Taxonomy" id="9615"/>
    <lineage>
        <taxon>Eukaryota</taxon>
        <taxon>Metazoa</taxon>
        <taxon>Chordata</taxon>
        <taxon>Craniata</taxon>
        <taxon>Vertebrata</taxon>
        <taxon>Euteleostomi</taxon>
        <taxon>Mammalia</taxon>
        <taxon>Eutheria</taxon>
        <taxon>Laurasiatheria</taxon>
        <taxon>Carnivora</taxon>
        <taxon>Caniformia</taxon>
        <taxon>Canidae</taxon>
        <taxon>Canis</taxon>
    </lineage>
</organism>
<dbReference type="InterPro" id="IPR003597">
    <property type="entry name" value="Ig_C1-set"/>
</dbReference>
<evidence type="ECO:0000256" key="9">
    <source>
        <dbReference type="SAM" id="Phobius"/>
    </source>
</evidence>
<protein>
    <submittedName>
        <fullName evidence="11">CD1c molecule</fullName>
    </submittedName>
</protein>
<evidence type="ECO:0000256" key="7">
    <source>
        <dbReference type="ARBA" id="ARBA00023319"/>
    </source>
</evidence>
<dbReference type="Pfam" id="PF07654">
    <property type="entry name" value="C1-set"/>
    <property type="match status" value="1"/>
</dbReference>
<keyword evidence="3" id="KW-0967">Endosome</keyword>